<comment type="subunit">
    <text evidence="2 11">Heterotrimer of A, B and C subunits.</text>
</comment>
<dbReference type="InterPro" id="IPR018027">
    <property type="entry name" value="Asn/Gln_amidotransferase"/>
</dbReference>
<comment type="function">
    <text evidence="8 11">Allows the formation of correctly charged Asn-tRNA(Asn) or Gln-tRNA(Gln) through the transamidation of misacylated Asp-tRNA(Asn) or Glu-tRNA(Gln) in organisms which lack either or both of asparaginyl-tRNA or glutaminyl-tRNA synthetases. The reaction takes place in the presence of glutamine and ATP through an activated phospho-Asp-tRNA(Asn) or phospho-Glu-tRNA(Gln).</text>
</comment>
<comment type="catalytic activity">
    <reaction evidence="9 11">
        <text>L-aspartyl-tRNA(Asn) + L-glutamine + ATP + H2O = L-asparaginyl-tRNA(Asn) + L-glutamate + ADP + phosphate + 2 H(+)</text>
        <dbReference type="Rhea" id="RHEA:14513"/>
        <dbReference type="Rhea" id="RHEA-COMP:9674"/>
        <dbReference type="Rhea" id="RHEA-COMP:9677"/>
        <dbReference type="ChEBI" id="CHEBI:15377"/>
        <dbReference type="ChEBI" id="CHEBI:15378"/>
        <dbReference type="ChEBI" id="CHEBI:29985"/>
        <dbReference type="ChEBI" id="CHEBI:30616"/>
        <dbReference type="ChEBI" id="CHEBI:43474"/>
        <dbReference type="ChEBI" id="CHEBI:58359"/>
        <dbReference type="ChEBI" id="CHEBI:78515"/>
        <dbReference type="ChEBI" id="CHEBI:78516"/>
        <dbReference type="ChEBI" id="CHEBI:456216"/>
    </reaction>
</comment>
<dbReference type="NCBIfam" id="NF004014">
    <property type="entry name" value="PRK05477.1-4"/>
    <property type="match status" value="1"/>
</dbReference>
<keyword evidence="7 11" id="KW-0648">Protein biosynthesis</keyword>
<feature type="domain" description="Asn/Gln amidotransferase" evidence="12">
    <location>
        <begin position="337"/>
        <end position="486"/>
    </location>
</feature>
<organism evidence="13 14">
    <name type="scientific">Chitinophaga cymbidii</name>
    <dbReference type="NCBI Taxonomy" id="1096750"/>
    <lineage>
        <taxon>Bacteria</taxon>
        <taxon>Pseudomonadati</taxon>
        <taxon>Bacteroidota</taxon>
        <taxon>Chitinophagia</taxon>
        <taxon>Chitinophagales</taxon>
        <taxon>Chitinophagaceae</taxon>
        <taxon>Chitinophaga</taxon>
    </lineage>
</organism>
<dbReference type="Gene3D" id="1.10.150.380">
    <property type="entry name" value="GatB domain, N-terminal subdomain"/>
    <property type="match status" value="1"/>
</dbReference>
<dbReference type="NCBIfam" id="NF004012">
    <property type="entry name" value="PRK05477.1-2"/>
    <property type="match status" value="1"/>
</dbReference>
<dbReference type="EMBL" id="BKAU01000001">
    <property type="protein sequence ID" value="GEP95369.1"/>
    <property type="molecule type" value="Genomic_DNA"/>
</dbReference>
<dbReference type="AlphaFoldDB" id="A0A512RI43"/>
<dbReference type="HAMAP" id="MF_00121">
    <property type="entry name" value="GatB"/>
    <property type="match status" value="1"/>
</dbReference>
<evidence type="ECO:0000313" key="14">
    <source>
        <dbReference type="Proteomes" id="UP000321436"/>
    </source>
</evidence>
<dbReference type="SUPFAM" id="SSF89095">
    <property type="entry name" value="GatB/YqeY motif"/>
    <property type="match status" value="1"/>
</dbReference>
<dbReference type="Proteomes" id="UP000321436">
    <property type="component" value="Unassembled WGS sequence"/>
</dbReference>
<reference evidence="13 14" key="1">
    <citation type="submission" date="2019-07" db="EMBL/GenBank/DDBJ databases">
        <title>Whole genome shotgun sequence of Chitinophaga cymbidii NBRC 109752.</title>
        <authorList>
            <person name="Hosoyama A."/>
            <person name="Uohara A."/>
            <person name="Ohji S."/>
            <person name="Ichikawa N."/>
        </authorList>
    </citation>
    <scope>NUCLEOTIDE SEQUENCE [LARGE SCALE GENOMIC DNA]</scope>
    <source>
        <strain evidence="13 14">NBRC 109752</strain>
    </source>
</reference>
<dbReference type="InterPro" id="IPR014746">
    <property type="entry name" value="Gln_synth/guanido_kin_cat_dom"/>
</dbReference>
<dbReference type="InterPro" id="IPR017958">
    <property type="entry name" value="Gln-tRNA_amidoTrfase_suB_CS"/>
</dbReference>
<proteinExistence type="inferred from homology"/>
<dbReference type="Pfam" id="PF02637">
    <property type="entry name" value="GatB_Yqey"/>
    <property type="match status" value="1"/>
</dbReference>
<evidence type="ECO:0000256" key="4">
    <source>
        <dbReference type="ARBA" id="ARBA00022598"/>
    </source>
</evidence>
<dbReference type="FunFam" id="1.10.10.410:FF:000001">
    <property type="entry name" value="Aspartyl/glutamyl-tRNA(Asn/Gln) amidotransferase subunit B"/>
    <property type="match status" value="1"/>
</dbReference>
<dbReference type="Pfam" id="PF02934">
    <property type="entry name" value="GatB_N"/>
    <property type="match status" value="1"/>
</dbReference>
<evidence type="ECO:0000256" key="9">
    <source>
        <dbReference type="ARBA" id="ARBA00047380"/>
    </source>
</evidence>
<comment type="caution">
    <text evidence="13">The sequence shown here is derived from an EMBL/GenBank/DDBJ whole genome shotgun (WGS) entry which is preliminary data.</text>
</comment>
<evidence type="ECO:0000256" key="11">
    <source>
        <dbReference type="HAMAP-Rule" id="MF_00121"/>
    </source>
</evidence>
<evidence type="ECO:0000256" key="2">
    <source>
        <dbReference type="ARBA" id="ARBA00011123"/>
    </source>
</evidence>
<evidence type="ECO:0000259" key="12">
    <source>
        <dbReference type="SMART" id="SM00845"/>
    </source>
</evidence>
<protein>
    <recommendedName>
        <fullName evidence="3 11">Aspartyl/glutamyl-tRNA(Asn/Gln) amidotransferase subunit B</fullName>
        <shortName evidence="11">Asp/Glu-ADT subunit B</shortName>
        <ecNumber evidence="11">6.3.5.-</ecNumber>
    </recommendedName>
</protein>
<dbReference type="GO" id="GO:0005524">
    <property type="term" value="F:ATP binding"/>
    <property type="evidence" value="ECO:0007669"/>
    <property type="project" value="UniProtKB-KW"/>
</dbReference>
<dbReference type="InterPro" id="IPR017959">
    <property type="entry name" value="Asn/Gln-tRNA_amidoTrfase_suB/E"/>
</dbReference>
<evidence type="ECO:0000256" key="3">
    <source>
        <dbReference type="ARBA" id="ARBA00016923"/>
    </source>
</evidence>
<gene>
    <name evidence="11 13" type="primary">gatB</name>
    <name evidence="13" type="ORF">CCY01nite_16290</name>
</gene>
<comment type="catalytic activity">
    <reaction evidence="10 11">
        <text>L-glutamyl-tRNA(Gln) + L-glutamine + ATP + H2O = L-glutaminyl-tRNA(Gln) + L-glutamate + ADP + phosphate + H(+)</text>
        <dbReference type="Rhea" id="RHEA:17521"/>
        <dbReference type="Rhea" id="RHEA-COMP:9681"/>
        <dbReference type="Rhea" id="RHEA-COMP:9684"/>
        <dbReference type="ChEBI" id="CHEBI:15377"/>
        <dbReference type="ChEBI" id="CHEBI:15378"/>
        <dbReference type="ChEBI" id="CHEBI:29985"/>
        <dbReference type="ChEBI" id="CHEBI:30616"/>
        <dbReference type="ChEBI" id="CHEBI:43474"/>
        <dbReference type="ChEBI" id="CHEBI:58359"/>
        <dbReference type="ChEBI" id="CHEBI:78520"/>
        <dbReference type="ChEBI" id="CHEBI:78521"/>
        <dbReference type="ChEBI" id="CHEBI:456216"/>
    </reaction>
</comment>
<dbReference type="Gene3D" id="1.10.10.410">
    <property type="match status" value="1"/>
</dbReference>
<dbReference type="PROSITE" id="PS01234">
    <property type="entry name" value="GATB"/>
    <property type="match status" value="1"/>
</dbReference>
<dbReference type="NCBIfam" id="TIGR00133">
    <property type="entry name" value="gatB"/>
    <property type="match status" value="1"/>
</dbReference>
<name>A0A512RI43_9BACT</name>
<dbReference type="InterPro" id="IPR023168">
    <property type="entry name" value="GatB_Yqey_C_2"/>
</dbReference>
<evidence type="ECO:0000313" key="13">
    <source>
        <dbReference type="EMBL" id="GEP95369.1"/>
    </source>
</evidence>
<accession>A0A512RI43</accession>
<dbReference type="PANTHER" id="PTHR11659">
    <property type="entry name" value="GLUTAMYL-TRNA GLN AMIDOTRANSFERASE SUBUNIT B MITOCHONDRIAL AND PROKARYOTIC PET112-RELATED"/>
    <property type="match status" value="1"/>
</dbReference>
<dbReference type="GO" id="GO:0006412">
    <property type="term" value="P:translation"/>
    <property type="evidence" value="ECO:0007669"/>
    <property type="project" value="UniProtKB-UniRule"/>
</dbReference>
<dbReference type="OrthoDB" id="9804078at2"/>
<evidence type="ECO:0000256" key="1">
    <source>
        <dbReference type="ARBA" id="ARBA00005306"/>
    </source>
</evidence>
<evidence type="ECO:0000256" key="5">
    <source>
        <dbReference type="ARBA" id="ARBA00022741"/>
    </source>
</evidence>
<evidence type="ECO:0000256" key="8">
    <source>
        <dbReference type="ARBA" id="ARBA00024799"/>
    </source>
</evidence>
<dbReference type="GO" id="GO:0050567">
    <property type="term" value="F:glutaminyl-tRNA synthase (glutamine-hydrolyzing) activity"/>
    <property type="evidence" value="ECO:0007669"/>
    <property type="project" value="UniProtKB-UniRule"/>
</dbReference>
<keyword evidence="13" id="KW-0808">Transferase</keyword>
<evidence type="ECO:0000256" key="10">
    <source>
        <dbReference type="ARBA" id="ARBA00047913"/>
    </source>
</evidence>
<sequence>MSASIDYNKYEAVIGLEVHAQLLTQSKLFSSDSAAFGGLPNTHISPVTLGHPGTLPFLNKKAVELAIRLGFACHCEIARENFFARKNYFYPDLPKGYQISQHTAPICIGGHVPVFVDSKDGKGRNIRLNRIHLEEDAGKSMHDQDPDNTQVDYNRAGVPLVEIVTEPDLHNSDEAYAYLTELRRLVRWLDVCDGNMEEGSMRCDANISIRLKGDTSLGTKVEVKNMNSIRNVKRAIESEIKRQITLVENGERVVQETRSFDASNGSSFPLRSKEEANDYRYFPEPDLAPFNLSDEFLNKIRKDLPELPEEMITRYTQQLGLPEYDARVICDDKATATYFEALIAATPHHKAAANWMLGPVKSWLNGQNADMEKFPLSPASLASLIALIADGKVNFSIASSRILPAMIEEPGKEPAAIAAALNLVQDTDAGNILPVIEEVLAKFPGKVAEFKAGKKGLIGLFVGEVMKLSAGKADPKLTNELLMKRLNS</sequence>
<keyword evidence="14" id="KW-1185">Reference proteome</keyword>
<dbReference type="InterPro" id="IPR004413">
    <property type="entry name" value="GatB"/>
</dbReference>
<keyword evidence="6 11" id="KW-0067">ATP-binding</keyword>
<dbReference type="InterPro" id="IPR006075">
    <property type="entry name" value="Asn/Gln-tRNA_Trfase_suB/E_cat"/>
</dbReference>
<dbReference type="SMART" id="SM00845">
    <property type="entry name" value="GatB_Yqey"/>
    <property type="match status" value="1"/>
</dbReference>
<evidence type="ECO:0000256" key="6">
    <source>
        <dbReference type="ARBA" id="ARBA00022840"/>
    </source>
</evidence>
<dbReference type="EC" id="6.3.5.-" evidence="11"/>
<dbReference type="InterPro" id="IPR003789">
    <property type="entry name" value="Asn/Gln_tRNA_amidoTrase-B-like"/>
</dbReference>
<dbReference type="SUPFAM" id="SSF55931">
    <property type="entry name" value="Glutamine synthetase/guanido kinase"/>
    <property type="match status" value="1"/>
</dbReference>
<keyword evidence="5 11" id="KW-0547">Nucleotide-binding</keyword>
<dbReference type="GO" id="GO:0016740">
    <property type="term" value="F:transferase activity"/>
    <property type="evidence" value="ECO:0007669"/>
    <property type="project" value="UniProtKB-KW"/>
</dbReference>
<evidence type="ECO:0000256" key="7">
    <source>
        <dbReference type="ARBA" id="ARBA00022917"/>
    </source>
</evidence>
<dbReference type="InterPro" id="IPR042114">
    <property type="entry name" value="GatB_C_1"/>
</dbReference>
<dbReference type="RefSeq" id="WP_146859565.1">
    <property type="nucleotide sequence ID" value="NZ_BKAU01000001.1"/>
</dbReference>
<dbReference type="GO" id="GO:0050566">
    <property type="term" value="F:asparaginyl-tRNA synthase (glutamine-hydrolyzing) activity"/>
    <property type="evidence" value="ECO:0007669"/>
    <property type="project" value="RHEA"/>
</dbReference>
<comment type="similarity">
    <text evidence="1 11">Belongs to the GatB/GatE family. GatB subfamily.</text>
</comment>
<keyword evidence="4 11" id="KW-0436">Ligase</keyword>